<dbReference type="SUPFAM" id="SSF63862">
    <property type="entry name" value="Thiamin pyrophosphokinase, substrate-binding domain"/>
    <property type="match status" value="1"/>
</dbReference>
<keyword evidence="5 7" id="KW-0418">Kinase</keyword>
<dbReference type="GO" id="GO:0004788">
    <property type="term" value="F:thiamine diphosphokinase activity"/>
    <property type="evidence" value="ECO:0007669"/>
    <property type="project" value="UniProtKB-UniRule"/>
</dbReference>
<evidence type="ECO:0000313" key="10">
    <source>
        <dbReference type="Proteomes" id="UP000015241"/>
    </source>
</evidence>
<dbReference type="PANTHER" id="PTHR13622:SF8">
    <property type="entry name" value="THIAMIN PYROPHOSPHOKINASE 1"/>
    <property type="match status" value="1"/>
</dbReference>
<dbReference type="EMBL" id="KE504123">
    <property type="protein sequence ID" value="EPT05634.1"/>
    <property type="molecule type" value="Genomic_DNA"/>
</dbReference>
<dbReference type="AlphaFoldDB" id="S8ERN4"/>
<dbReference type="Pfam" id="PF04263">
    <property type="entry name" value="TPK_catalytic"/>
    <property type="match status" value="1"/>
</dbReference>
<evidence type="ECO:0000256" key="7">
    <source>
        <dbReference type="PIRNR" id="PIRNR031057"/>
    </source>
</evidence>
<keyword evidence="6 7" id="KW-0067">ATP-binding</keyword>
<reference evidence="9 10" key="1">
    <citation type="journal article" date="2012" name="Science">
        <title>The Paleozoic origin of enzymatic lignin decomposition reconstructed from 31 fungal genomes.</title>
        <authorList>
            <person name="Floudas D."/>
            <person name="Binder M."/>
            <person name="Riley R."/>
            <person name="Barry K."/>
            <person name="Blanchette R.A."/>
            <person name="Henrissat B."/>
            <person name="Martinez A.T."/>
            <person name="Otillar R."/>
            <person name="Spatafora J.W."/>
            <person name="Yadav J.S."/>
            <person name="Aerts A."/>
            <person name="Benoit I."/>
            <person name="Boyd A."/>
            <person name="Carlson A."/>
            <person name="Copeland A."/>
            <person name="Coutinho P.M."/>
            <person name="de Vries R.P."/>
            <person name="Ferreira P."/>
            <person name="Findley K."/>
            <person name="Foster B."/>
            <person name="Gaskell J."/>
            <person name="Glotzer D."/>
            <person name="Gorecki P."/>
            <person name="Heitman J."/>
            <person name="Hesse C."/>
            <person name="Hori C."/>
            <person name="Igarashi K."/>
            <person name="Jurgens J.A."/>
            <person name="Kallen N."/>
            <person name="Kersten P."/>
            <person name="Kohler A."/>
            <person name="Kuees U."/>
            <person name="Kumar T.K.A."/>
            <person name="Kuo A."/>
            <person name="LaButti K."/>
            <person name="Larrondo L.F."/>
            <person name="Lindquist E."/>
            <person name="Ling A."/>
            <person name="Lombard V."/>
            <person name="Lucas S."/>
            <person name="Lundell T."/>
            <person name="Martin R."/>
            <person name="McLaughlin D.J."/>
            <person name="Morgenstern I."/>
            <person name="Morin E."/>
            <person name="Murat C."/>
            <person name="Nagy L.G."/>
            <person name="Nolan M."/>
            <person name="Ohm R.A."/>
            <person name="Patyshakuliyeva A."/>
            <person name="Rokas A."/>
            <person name="Ruiz-Duenas F.J."/>
            <person name="Sabat G."/>
            <person name="Salamov A."/>
            <person name="Samejima M."/>
            <person name="Schmutz J."/>
            <person name="Slot J.C."/>
            <person name="St John F."/>
            <person name="Stenlid J."/>
            <person name="Sun H."/>
            <person name="Sun S."/>
            <person name="Syed K."/>
            <person name="Tsang A."/>
            <person name="Wiebenga A."/>
            <person name="Young D."/>
            <person name="Pisabarro A."/>
            <person name="Eastwood D.C."/>
            <person name="Martin F."/>
            <person name="Cullen D."/>
            <person name="Grigoriev I.V."/>
            <person name="Hibbett D.S."/>
        </authorList>
    </citation>
    <scope>NUCLEOTIDE SEQUENCE</scope>
    <source>
        <strain evidence="10">FP-58527</strain>
    </source>
</reference>
<evidence type="ECO:0000256" key="6">
    <source>
        <dbReference type="ARBA" id="ARBA00022840"/>
    </source>
</evidence>
<dbReference type="Gene3D" id="3.40.50.10240">
    <property type="entry name" value="Thiamin pyrophosphokinase, catalytic domain"/>
    <property type="match status" value="1"/>
</dbReference>
<sequence>MAALPVAWPLPFFHSSPSPATGREHALILLNQPFSFPLLRRLWEACSWRCCADGGGNRLHDLLRLDTGELDQRELYRPDLIKGDLDSLRDDVREYYASHGVPVVYDPDQYSTDLMKCIHALEERDAAAGTQSDIIVLGGLSGRLDQTVHTLSLLHKLRKGRRRIYAVTDDNLAWVLDEGTHHITVNHAVFGPTCGLLPVGVDSTVLTTTGLRWNLTDAESSFGGLVSTSNHLIPEEKVVTVTTSRPIWWTMELRPEGLQREAVVAPWIDG</sequence>
<dbReference type="InterPro" id="IPR007373">
    <property type="entry name" value="Thiamin_PyroPKinase_B1-bd"/>
</dbReference>
<evidence type="ECO:0000256" key="3">
    <source>
        <dbReference type="ARBA" id="ARBA00022679"/>
    </source>
</evidence>
<evidence type="ECO:0000256" key="5">
    <source>
        <dbReference type="ARBA" id="ARBA00022777"/>
    </source>
</evidence>
<proteinExistence type="inferred from homology"/>
<dbReference type="eggNOG" id="KOG3153">
    <property type="taxonomic scope" value="Eukaryota"/>
</dbReference>
<evidence type="ECO:0000259" key="8">
    <source>
        <dbReference type="SMART" id="SM00983"/>
    </source>
</evidence>
<comment type="catalytic activity">
    <reaction evidence="7">
        <text>thiamine + ATP = thiamine diphosphate + AMP + H(+)</text>
        <dbReference type="Rhea" id="RHEA:11576"/>
        <dbReference type="ChEBI" id="CHEBI:15378"/>
        <dbReference type="ChEBI" id="CHEBI:18385"/>
        <dbReference type="ChEBI" id="CHEBI:30616"/>
        <dbReference type="ChEBI" id="CHEBI:58937"/>
        <dbReference type="ChEBI" id="CHEBI:456215"/>
    </reaction>
</comment>
<evidence type="ECO:0000256" key="4">
    <source>
        <dbReference type="ARBA" id="ARBA00022741"/>
    </source>
</evidence>
<dbReference type="SUPFAM" id="SSF63999">
    <property type="entry name" value="Thiamin pyrophosphokinase, catalytic domain"/>
    <property type="match status" value="1"/>
</dbReference>
<feature type="domain" description="Thiamin pyrophosphokinase thiamin-binding" evidence="8">
    <location>
        <begin position="179"/>
        <end position="247"/>
    </location>
</feature>
<keyword evidence="4 7" id="KW-0547">Nucleotide-binding</keyword>
<evidence type="ECO:0000313" key="9">
    <source>
        <dbReference type="EMBL" id="EPT05634.1"/>
    </source>
</evidence>
<dbReference type="InterPro" id="IPR036759">
    <property type="entry name" value="TPK_catalytic_sf"/>
</dbReference>
<evidence type="ECO:0000256" key="1">
    <source>
        <dbReference type="ARBA" id="ARBA00005078"/>
    </source>
</evidence>
<dbReference type="CDD" id="cd07995">
    <property type="entry name" value="TPK"/>
    <property type="match status" value="1"/>
</dbReference>
<dbReference type="InterPro" id="IPR016966">
    <property type="entry name" value="Thiamin_pyrophosphokinase_euk"/>
</dbReference>
<dbReference type="PIRSF" id="PIRSF031057">
    <property type="entry name" value="Thiamin_pyrophosphokinase"/>
    <property type="match status" value="1"/>
</dbReference>
<keyword evidence="10" id="KW-1185">Reference proteome</keyword>
<dbReference type="UniPathway" id="UPA00060">
    <property type="reaction ID" value="UER00597"/>
</dbReference>
<dbReference type="InterPro" id="IPR006282">
    <property type="entry name" value="Thi_PPkinase"/>
</dbReference>
<dbReference type="InterPro" id="IPR036371">
    <property type="entry name" value="TPK_B1-bd_sf"/>
</dbReference>
<dbReference type="GO" id="GO:0009229">
    <property type="term" value="P:thiamine diphosphate biosynthetic process"/>
    <property type="evidence" value="ECO:0007669"/>
    <property type="project" value="UniProtKB-UniRule"/>
</dbReference>
<dbReference type="OrthoDB" id="25149at2759"/>
<dbReference type="PANTHER" id="PTHR13622">
    <property type="entry name" value="THIAMIN PYROPHOSPHOKINASE"/>
    <property type="match status" value="1"/>
</dbReference>
<name>S8ERN4_FOMSC</name>
<organism evidence="9 10">
    <name type="scientific">Fomitopsis schrenkii</name>
    <name type="common">Brown rot fungus</name>
    <dbReference type="NCBI Taxonomy" id="2126942"/>
    <lineage>
        <taxon>Eukaryota</taxon>
        <taxon>Fungi</taxon>
        <taxon>Dikarya</taxon>
        <taxon>Basidiomycota</taxon>
        <taxon>Agaricomycotina</taxon>
        <taxon>Agaricomycetes</taxon>
        <taxon>Polyporales</taxon>
        <taxon>Fomitopsis</taxon>
    </lineage>
</organism>
<dbReference type="Gene3D" id="2.60.120.320">
    <property type="entry name" value="Thiamin pyrophosphokinase, thiamin-binding domain"/>
    <property type="match status" value="1"/>
</dbReference>
<dbReference type="FunFam" id="2.60.120.320:FF:000001">
    <property type="entry name" value="Thiamine pyrophosphokinase"/>
    <property type="match status" value="1"/>
</dbReference>
<protein>
    <recommendedName>
        <fullName evidence="7">Thiamine pyrophosphokinase</fullName>
        <ecNumber evidence="7">2.7.6.2</ecNumber>
    </recommendedName>
</protein>
<dbReference type="GO" id="GO:0006772">
    <property type="term" value="P:thiamine metabolic process"/>
    <property type="evidence" value="ECO:0007669"/>
    <property type="project" value="InterPro"/>
</dbReference>
<dbReference type="SMART" id="SM00983">
    <property type="entry name" value="TPK_B1_binding"/>
    <property type="match status" value="1"/>
</dbReference>
<comment type="pathway">
    <text evidence="1 7">Cofactor biosynthesis; thiamine diphosphate biosynthesis; thiamine diphosphate from thiamine: step 1/1.</text>
</comment>
<dbReference type="InterPro" id="IPR007371">
    <property type="entry name" value="TPK_catalytic"/>
</dbReference>
<accession>S8ERN4</accession>
<dbReference type="GO" id="GO:0030975">
    <property type="term" value="F:thiamine binding"/>
    <property type="evidence" value="ECO:0007669"/>
    <property type="project" value="UniProtKB-UniRule"/>
</dbReference>
<dbReference type="GO" id="GO:0016301">
    <property type="term" value="F:kinase activity"/>
    <property type="evidence" value="ECO:0007669"/>
    <property type="project" value="UniProtKB-UniRule"/>
</dbReference>
<dbReference type="Proteomes" id="UP000015241">
    <property type="component" value="Unassembled WGS sequence"/>
</dbReference>
<dbReference type="HOGENOM" id="CLU_044237_0_0_1"/>
<dbReference type="STRING" id="743788.S8ERN4"/>
<dbReference type="NCBIfam" id="TIGR01378">
    <property type="entry name" value="thi_PPkinase"/>
    <property type="match status" value="1"/>
</dbReference>
<dbReference type="EC" id="2.7.6.2" evidence="7"/>
<evidence type="ECO:0000256" key="2">
    <source>
        <dbReference type="ARBA" id="ARBA00006785"/>
    </source>
</evidence>
<dbReference type="GO" id="GO:0005524">
    <property type="term" value="F:ATP binding"/>
    <property type="evidence" value="ECO:0007669"/>
    <property type="project" value="UniProtKB-UniRule"/>
</dbReference>
<keyword evidence="3 7" id="KW-0808">Transferase</keyword>
<gene>
    <name evidence="9" type="ORF">FOMPIDRAFT_1013342</name>
</gene>
<dbReference type="InParanoid" id="S8ERN4"/>
<dbReference type="Pfam" id="PF04265">
    <property type="entry name" value="TPK_B1_binding"/>
    <property type="match status" value="1"/>
</dbReference>
<comment type="similarity">
    <text evidence="2 7">Belongs to the thiamine pyrophosphokinase family.</text>
</comment>